<sequence length="193" mass="22122">MFKLTRSRQLVLIRPYNSAQEKETQAEKGPKKYWNSFKTVVTDPSKKLTSKKALITMGIGLVISYLYFTHESPETRDRNMADVFKKGKIYGVVVPPKLVKRENLEIALKNILQLSLQNYFLILGEYGTGKTILVQNSILNLQEPKGVIHFECPSDVKEFTKNLSKHLDCELYPFKLRDIIVQLTTNAIREGTV</sequence>
<reference evidence="1 2" key="1">
    <citation type="submission" date="2018-08" db="EMBL/GenBank/DDBJ databases">
        <title>Genome and evolution of the arbuscular mycorrhizal fungus Diversispora epigaea (formerly Glomus versiforme) and its bacterial endosymbionts.</title>
        <authorList>
            <person name="Sun X."/>
            <person name="Fei Z."/>
            <person name="Harrison M."/>
        </authorList>
    </citation>
    <scope>NUCLEOTIDE SEQUENCE [LARGE SCALE GENOMIC DNA]</scope>
    <source>
        <strain evidence="1 2">IT104</strain>
    </source>
</reference>
<protein>
    <recommendedName>
        <fullName evidence="3">ATPase AAA-type core domain-containing protein</fullName>
    </recommendedName>
</protein>
<evidence type="ECO:0008006" key="3">
    <source>
        <dbReference type="Google" id="ProtNLM"/>
    </source>
</evidence>
<dbReference type="Proteomes" id="UP000266861">
    <property type="component" value="Unassembled WGS sequence"/>
</dbReference>
<organism evidence="1 2">
    <name type="scientific">Diversispora epigaea</name>
    <dbReference type="NCBI Taxonomy" id="1348612"/>
    <lineage>
        <taxon>Eukaryota</taxon>
        <taxon>Fungi</taxon>
        <taxon>Fungi incertae sedis</taxon>
        <taxon>Mucoromycota</taxon>
        <taxon>Glomeromycotina</taxon>
        <taxon>Glomeromycetes</taxon>
        <taxon>Diversisporales</taxon>
        <taxon>Diversisporaceae</taxon>
        <taxon>Diversispora</taxon>
    </lineage>
</organism>
<dbReference type="EMBL" id="PQFF01000114">
    <property type="protein sequence ID" value="RHZ81269.1"/>
    <property type="molecule type" value="Genomic_DNA"/>
</dbReference>
<name>A0A397IZ11_9GLOM</name>
<dbReference type="STRING" id="1348612.A0A397IZ11"/>
<evidence type="ECO:0000313" key="2">
    <source>
        <dbReference type="Proteomes" id="UP000266861"/>
    </source>
</evidence>
<comment type="caution">
    <text evidence="1">The sequence shown here is derived from an EMBL/GenBank/DDBJ whole genome shotgun (WGS) entry which is preliminary data.</text>
</comment>
<gene>
    <name evidence="1" type="ORF">Glove_122g8</name>
</gene>
<dbReference type="OrthoDB" id="2436363at2759"/>
<keyword evidence="2" id="KW-1185">Reference proteome</keyword>
<accession>A0A397IZ11</accession>
<evidence type="ECO:0000313" key="1">
    <source>
        <dbReference type="EMBL" id="RHZ81269.1"/>
    </source>
</evidence>
<dbReference type="InterPro" id="IPR027417">
    <property type="entry name" value="P-loop_NTPase"/>
</dbReference>
<dbReference type="SUPFAM" id="SSF52540">
    <property type="entry name" value="P-loop containing nucleoside triphosphate hydrolases"/>
    <property type="match status" value="1"/>
</dbReference>
<dbReference type="AlphaFoldDB" id="A0A397IZ11"/>
<proteinExistence type="predicted"/>
<dbReference type="Gene3D" id="3.40.50.300">
    <property type="entry name" value="P-loop containing nucleotide triphosphate hydrolases"/>
    <property type="match status" value="1"/>
</dbReference>